<dbReference type="EMBL" id="BTSX01000005">
    <property type="protein sequence ID" value="GMS98679.1"/>
    <property type="molecule type" value="Genomic_DNA"/>
</dbReference>
<feature type="non-terminal residue" evidence="2">
    <location>
        <position position="1"/>
    </location>
</feature>
<evidence type="ECO:0000313" key="3">
    <source>
        <dbReference type="Proteomes" id="UP001432027"/>
    </source>
</evidence>
<comment type="caution">
    <text evidence="2">The sequence shown here is derived from an EMBL/GenBank/DDBJ whole genome shotgun (WGS) entry which is preliminary data.</text>
</comment>
<dbReference type="Proteomes" id="UP001432027">
    <property type="component" value="Unassembled WGS sequence"/>
</dbReference>
<dbReference type="EMBL" id="BTSX01000005">
    <property type="protein sequence ID" value="GMS98673.1"/>
    <property type="molecule type" value="Genomic_DNA"/>
</dbReference>
<organism evidence="2 3">
    <name type="scientific">Pristionchus entomophagus</name>
    <dbReference type="NCBI Taxonomy" id="358040"/>
    <lineage>
        <taxon>Eukaryota</taxon>
        <taxon>Metazoa</taxon>
        <taxon>Ecdysozoa</taxon>
        <taxon>Nematoda</taxon>
        <taxon>Chromadorea</taxon>
        <taxon>Rhabditida</taxon>
        <taxon>Rhabditina</taxon>
        <taxon>Diplogasteromorpha</taxon>
        <taxon>Diplogasteroidea</taxon>
        <taxon>Neodiplogasteridae</taxon>
        <taxon>Pristionchus</taxon>
    </lineage>
</organism>
<reference evidence="2" key="1">
    <citation type="submission" date="2023-10" db="EMBL/GenBank/DDBJ databases">
        <title>Genome assembly of Pristionchus species.</title>
        <authorList>
            <person name="Yoshida K."/>
            <person name="Sommer R.J."/>
        </authorList>
    </citation>
    <scope>NUCLEOTIDE SEQUENCE</scope>
    <source>
        <strain evidence="2">RS0144</strain>
    </source>
</reference>
<name>A0AAV5TXI1_9BILA</name>
<dbReference type="AlphaFoldDB" id="A0AAV5TXI1"/>
<evidence type="ECO:0000313" key="1">
    <source>
        <dbReference type="EMBL" id="GMS98673.1"/>
    </source>
</evidence>
<evidence type="ECO:0000313" key="2">
    <source>
        <dbReference type="EMBL" id="GMS98679.1"/>
    </source>
</evidence>
<sequence>NHQESRTKITFPLESSTTMISLTRIFKSTNKVNVFSVENFDNEIMKYVCQAMGAVKIVQLELHSPRHIMDLRETVNEMLIHHHTESISVVKGNLFSRRSIFEFLSAILNLDLFLYMMETKCVRTN</sequence>
<protein>
    <submittedName>
        <fullName evidence="2">Uncharacterized protein</fullName>
    </submittedName>
</protein>
<gene>
    <name evidence="1" type="ORF">PENTCL1PPCAC_20848</name>
    <name evidence="2" type="ORF">PENTCL1PPCAC_20854</name>
</gene>
<proteinExistence type="predicted"/>
<keyword evidence="3" id="KW-1185">Reference proteome</keyword>
<accession>A0AAV5TXI1</accession>